<evidence type="ECO:0000259" key="1">
    <source>
        <dbReference type="Pfam" id="PF03734"/>
    </source>
</evidence>
<feature type="domain" description="L,D-TPase catalytic" evidence="1">
    <location>
        <begin position="17"/>
        <end position="143"/>
    </location>
</feature>
<dbReference type="EMBL" id="DQ139261">
    <property type="protein sequence ID" value="ABA55947.1"/>
    <property type="molecule type" value="Genomic_DNA"/>
</dbReference>
<evidence type="ECO:0000313" key="2">
    <source>
        <dbReference type="EMBL" id="ABA55947.1"/>
    </source>
</evidence>
<proteinExistence type="predicted"/>
<organism evidence="2">
    <name type="scientific">Vibrio sp. DAT722</name>
    <dbReference type="NCBI Taxonomy" id="344879"/>
    <lineage>
        <taxon>Bacteria</taxon>
        <taxon>Pseudomonadati</taxon>
        <taxon>Pseudomonadota</taxon>
        <taxon>Gammaproteobacteria</taxon>
        <taxon>Vibrionales</taxon>
        <taxon>Vibrionaceae</taxon>
        <taxon>Vibrio</taxon>
    </lineage>
</organism>
<dbReference type="InterPro" id="IPR005490">
    <property type="entry name" value="LD_TPept_cat_dom"/>
</dbReference>
<reference evidence="2" key="1">
    <citation type="journal article" date="2006" name="BMC Evol. Biol.">
        <title>Recovery and evolutionary analysis of complete integron gene cassette arrays from Vibrio.</title>
        <authorList>
            <person name="Boucher Y."/>
            <person name="Nesbo C.L."/>
            <person name="Joss M.J."/>
            <person name="Robinson A."/>
            <person name="Mabbutt B.C."/>
            <person name="Gillings M.R."/>
            <person name="Doolittle W.F."/>
            <person name="Stokes H.W."/>
        </authorList>
    </citation>
    <scope>NUCLEOTIDE SEQUENCE</scope>
    <source>
        <strain evidence="2">DAT722</strain>
    </source>
</reference>
<name>Q2F9S4_9VIBR</name>
<dbReference type="AlphaFoldDB" id="Q2F9S4"/>
<accession>Q2F9S4</accession>
<sequence>MESLVYTGTELKWHGRGTFKATSGMKGYQYPEDQCVPDKGPVPEGKYYIPLILGALAEDDGSGFCVLKPSWQVQEIPRGESAGECDPYWANWGYNRVRFEPYDEVTKKRCRPSRSGFYLHDSTKGYSHGCIEVEGRFFNELRAFIKKTDARKLMLSIKYQPNVKTNGGTYVG</sequence>
<dbReference type="Pfam" id="PF03734">
    <property type="entry name" value="YkuD"/>
    <property type="match status" value="1"/>
</dbReference>
<protein>
    <recommendedName>
        <fullName evidence="1">L,D-TPase catalytic domain-containing protein</fullName>
    </recommendedName>
</protein>
<dbReference type="GO" id="GO:0016740">
    <property type="term" value="F:transferase activity"/>
    <property type="evidence" value="ECO:0007669"/>
    <property type="project" value="InterPro"/>
</dbReference>